<dbReference type="GO" id="GO:0003700">
    <property type="term" value="F:DNA-binding transcription factor activity"/>
    <property type="evidence" value="ECO:0007669"/>
    <property type="project" value="InterPro"/>
</dbReference>
<comment type="caution">
    <text evidence="5">The sequence shown here is derived from an EMBL/GenBank/DDBJ whole genome shotgun (WGS) entry which is preliminary data.</text>
</comment>
<dbReference type="Pfam" id="PF12833">
    <property type="entry name" value="HTH_18"/>
    <property type="match status" value="1"/>
</dbReference>
<dbReference type="InterPro" id="IPR050204">
    <property type="entry name" value="AraC_XylS_family_regulators"/>
</dbReference>
<dbReference type="Gene3D" id="1.10.10.60">
    <property type="entry name" value="Homeodomain-like"/>
    <property type="match status" value="1"/>
</dbReference>
<evidence type="ECO:0000259" key="4">
    <source>
        <dbReference type="PROSITE" id="PS01124"/>
    </source>
</evidence>
<keyword evidence="6" id="KW-1185">Reference proteome</keyword>
<dbReference type="SUPFAM" id="SSF46689">
    <property type="entry name" value="Homeodomain-like"/>
    <property type="match status" value="1"/>
</dbReference>
<dbReference type="AlphaFoldDB" id="A0A4R6JW91"/>
<keyword evidence="3" id="KW-0804">Transcription</keyword>
<dbReference type="Proteomes" id="UP000294901">
    <property type="component" value="Unassembled WGS sequence"/>
</dbReference>
<gene>
    <name evidence="5" type="ORF">C8E87_3841</name>
</gene>
<dbReference type="GO" id="GO:0043565">
    <property type="term" value="F:sequence-specific DNA binding"/>
    <property type="evidence" value="ECO:0007669"/>
    <property type="project" value="InterPro"/>
</dbReference>
<dbReference type="PANTHER" id="PTHR46796:SF6">
    <property type="entry name" value="ARAC SUBFAMILY"/>
    <property type="match status" value="1"/>
</dbReference>
<dbReference type="InterPro" id="IPR020449">
    <property type="entry name" value="Tscrpt_reg_AraC-type_HTH"/>
</dbReference>
<evidence type="ECO:0000313" key="6">
    <source>
        <dbReference type="Proteomes" id="UP000294901"/>
    </source>
</evidence>
<dbReference type="EMBL" id="SNWR01000001">
    <property type="protein sequence ID" value="TDO40132.1"/>
    <property type="molecule type" value="Genomic_DNA"/>
</dbReference>
<sequence>MYASAPCHVLHEDPGGVVRARMEVWEFGRTTIFTQRSTGIRLLRTDKLAKQDAMPVVAVSVQRRAQGRLEQRGHQRVAGPGELVAVDLSGAYDFSWSGDGAAGCIQIPFDQLSLPLDVVRRAAPELESSPLYRLVAEHVTSLARAPAAITADASSGAVAAASIDLVRALLVSAARAGRHARRVRFETLLSRVRAYARSHLADPDLSPATIAAAHNVSLRQLYKVCAEAELSLEQWIIEERLQRVRHALAQPDLAHLPIATVARRWGFRDPTHFTRRFRARYGMTPGQWRRSSAAARR</sequence>
<dbReference type="PROSITE" id="PS01124">
    <property type="entry name" value="HTH_ARAC_FAMILY_2"/>
    <property type="match status" value="1"/>
</dbReference>
<dbReference type="InterPro" id="IPR018062">
    <property type="entry name" value="HTH_AraC-typ_CS"/>
</dbReference>
<dbReference type="InterPro" id="IPR035418">
    <property type="entry name" value="AraC-bd_2"/>
</dbReference>
<dbReference type="Pfam" id="PF14525">
    <property type="entry name" value="AraC_binding_2"/>
    <property type="match status" value="1"/>
</dbReference>
<keyword evidence="1" id="KW-0805">Transcription regulation</keyword>
<feature type="domain" description="HTH araC/xylS-type" evidence="4">
    <location>
        <begin position="190"/>
        <end position="291"/>
    </location>
</feature>
<name>A0A4R6JW91_9ACTN</name>
<accession>A0A4R6JW91</accession>
<dbReference type="RefSeq" id="WP_275408906.1">
    <property type="nucleotide sequence ID" value="NZ_BOMD01000001.1"/>
</dbReference>
<dbReference type="PANTHER" id="PTHR46796">
    <property type="entry name" value="HTH-TYPE TRANSCRIPTIONAL ACTIVATOR RHAS-RELATED"/>
    <property type="match status" value="1"/>
</dbReference>
<evidence type="ECO:0000256" key="1">
    <source>
        <dbReference type="ARBA" id="ARBA00023015"/>
    </source>
</evidence>
<proteinExistence type="predicted"/>
<evidence type="ECO:0000256" key="3">
    <source>
        <dbReference type="ARBA" id="ARBA00023163"/>
    </source>
</evidence>
<evidence type="ECO:0000256" key="2">
    <source>
        <dbReference type="ARBA" id="ARBA00023125"/>
    </source>
</evidence>
<keyword evidence="2 5" id="KW-0238">DNA-binding</keyword>
<reference evidence="5 6" key="1">
    <citation type="submission" date="2019-03" db="EMBL/GenBank/DDBJ databases">
        <title>Sequencing the genomes of 1000 actinobacteria strains.</title>
        <authorList>
            <person name="Klenk H.-P."/>
        </authorList>
    </citation>
    <scope>NUCLEOTIDE SEQUENCE [LARGE SCALE GENOMIC DNA]</scope>
    <source>
        <strain evidence="5 6">DSM 43805</strain>
    </source>
</reference>
<dbReference type="InterPro" id="IPR018060">
    <property type="entry name" value="HTH_AraC"/>
</dbReference>
<dbReference type="PRINTS" id="PR00032">
    <property type="entry name" value="HTHARAC"/>
</dbReference>
<evidence type="ECO:0000313" key="5">
    <source>
        <dbReference type="EMBL" id="TDO40132.1"/>
    </source>
</evidence>
<organism evidence="5 6">
    <name type="scientific">Paractinoplanes brasiliensis</name>
    <dbReference type="NCBI Taxonomy" id="52695"/>
    <lineage>
        <taxon>Bacteria</taxon>
        <taxon>Bacillati</taxon>
        <taxon>Actinomycetota</taxon>
        <taxon>Actinomycetes</taxon>
        <taxon>Micromonosporales</taxon>
        <taxon>Micromonosporaceae</taxon>
        <taxon>Paractinoplanes</taxon>
    </lineage>
</organism>
<protein>
    <submittedName>
        <fullName evidence="5">AraC-like DNA-binding protein</fullName>
    </submittedName>
</protein>
<dbReference type="SMART" id="SM00342">
    <property type="entry name" value="HTH_ARAC"/>
    <property type="match status" value="1"/>
</dbReference>
<dbReference type="PROSITE" id="PS00041">
    <property type="entry name" value="HTH_ARAC_FAMILY_1"/>
    <property type="match status" value="1"/>
</dbReference>
<dbReference type="InterPro" id="IPR009057">
    <property type="entry name" value="Homeodomain-like_sf"/>
</dbReference>